<name>A0A8S5KZF2_9VIRU</name>
<gene>
    <name evidence="1" type="primary">SRR5208572_1_3</name>
</gene>
<dbReference type="RefSeq" id="YP_010769126.1">
    <property type="nucleotide sequence ID" value="NC_073885.1"/>
</dbReference>
<organism evidence="1 2">
    <name type="scientific">ssRNA phage SRR5208572_1</name>
    <dbReference type="NCBI Taxonomy" id="2786384"/>
    <lineage>
        <taxon>Viruses</taxon>
        <taxon>Riboviria</taxon>
        <taxon>Orthornavirae</taxon>
        <taxon>Lenarviricota</taxon>
        <taxon>Leviviricetes</taxon>
        <taxon>Norzivirales</taxon>
        <taxon>Fiersviridae</taxon>
        <taxon>Boschuvirus</taxon>
        <taxon>Boschuvirus borborocola</taxon>
    </lineage>
</organism>
<evidence type="ECO:0000313" key="2">
    <source>
        <dbReference type="Proteomes" id="UP000681723"/>
    </source>
</evidence>
<evidence type="ECO:0000313" key="1">
    <source>
        <dbReference type="EMBL" id="DAD50777.1"/>
    </source>
</evidence>
<dbReference type="KEGG" id="vg:80398052"/>
<protein>
    <submittedName>
        <fullName evidence="1">Coat protein</fullName>
    </submittedName>
</protein>
<reference evidence="1" key="1">
    <citation type="submission" date="2020-09" db="EMBL/GenBank/DDBJ databases">
        <title>Leviviricetes taxonomy.</title>
        <authorList>
            <person name="Stockdale S.R."/>
            <person name="Callanan J."/>
            <person name="Adriaenssens E.M."/>
            <person name="Kuhn J.H."/>
            <person name="Rumnieks J."/>
            <person name="Shkoporov A."/>
            <person name="Draper L.A."/>
            <person name="Ross P."/>
            <person name="Hill C."/>
        </authorList>
    </citation>
    <scope>NUCLEOTIDE SEQUENCE</scope>
</reference>
<keyword evidence="1" id="KW-0946">Virion</keyword>
<dbReference type="GeneID" id="80398052"/>
<dbReference type="EMBL" id="BK013624">
    <property type="protein sequence ID" value="DAD50777.1"/>
    <property type="molecule type" value="Genomic_RNA"/>
</dbReference>
<proteinExistence type="predicted"/>
<accession>A0A8S5KZF2</accession>
<keyword evidence="2" id="KW-1185">Reference proteome</keyword>
<dbReference type="GO" id="GO:0019028">
    <property type="term" value="C:viral capsid"/>
    <property type="evidence" value="ECO:0007669"/>
    <property type="project" value="UniProtKB-KW"/>
</dbReference>
<dbReference type="Proteomes" id="UP000681723">
    <property type="component" value="Segment"/>
</dbReference>
<keyword evidence="1" id="KW-0167">Capsid protein</keyword>
<sequence>MPSITNVTGTLNDDVTPFTLTGVQGGTASTPAVYRDQASTTVPAHQTEVRARVGQNGARTKTQPRVEFSLPIMALDTNNQSFVKDRSNWTLTGSVPESLEAAVRKDHCEIIGAFITSDDFKNMVATGFTAS</sequence>